<comment type="caution">
    <text evidence="1">The sequence shown here is derived from an EMBL/GenBank/DDBJ whole genome shotgun (WGS) entry which is preliminary data.</text>
</comment>
<sequence>MKLIITGASGFIGGEVLSRALASPSITSVIALLRRPLINSPHVSNPKLNVIVLEDFDIYPPSVLKQLEGAEACIWTVGAKSLNPTIIHKVSLGYTLTAATAFSSLPRQNQPFRFICTSGFITIRDQSQSAWILAEGRKAGGLAETAILDFGTGTQGFESYVVRPAGVLKEGGWGNWVARKTVPCIGVDELAACMLELAQRGNGKRVWENKELRCRGRELLDAGM</sequence>
<accession>A0A8H8RWE3</accession>
<gene>
    <name evidence="1" type="ORF">LSUB1_G003088</name>
</gene>
<dbReference type="InterPro" id="IPR036291">
    <property type="entry name" value="NAD(P)-bd_dom_sf"/>
</dbReference>
<organism evidence="1 2">
    <name type="scientific">Lachnellula subtilissima</name>
    <dbReference type="NCBI Taxonomy" id="602034"/>
    <lineage>
        <taxon>Eukaryota</taxon>
        <taxon>Fungi</taxon>
        <taxon>Dikarya</taxon>
        <taxon>Ascomycota</taxon>
        <taxon>Pezizomycotina</taxon>
        <taxon>Leotiomycetes</taxon>
        <taxon>Helotiales</taxon>
        <taxon>Lachnaceae</taxon>
        <taxon>Lachnellula</taxon>
    </lineage>
</organism>
<dbReference type="OrthoDB" id="3535423at2759"/>
<keyword evidence="2" id="KW-1185">Reference proteome</keyword>
<evidence type="ECO:0000313" key="2">
    <source>
        <dbReference type="Proteomes" id="UP000462212"/>
    </source>
</evidence>
<dbReference type="SUPFAM" id="SSF51735">
    <property type="entry name" value="NAD(P)-binding Rossmann-fold domains"/>
    <property type="match status" value="1"/>
</dbReference>
<dbReference type="Proteomes" id="UP000462212">
    <property type="component" value="Unassembled WGS sequence"/>
</dbReference>
<protein>
    <recommendedName>
        <fullName evidence="3">NAD(P)-binding domain-containing protein</fullName>
    </recommendedName>
</protein>
<name>A0A8H8RWE3_9HELO</name>
<evidence type="ECO:0008006" key="3">
    <source>
        <dbReference type="Google" id="ProtNLM"/>
    </source>
</evidence>
<dbReference type="EMBL" id="QGMJ01000119">
    <property type="protein sequence ID" value="TVY41880.1"/>
    <property type="molecule type" value="Genomic_DNA"/>
</dbReference>
<dbReference type="AlphaFoldDB" id="A0A8H8RWE3"/>
<dbReference type="Gene3D" id="3.40.50.720">
    <property type="entry name" value="NAD(P)-binding Rossmann-like Domain"/>
    <property type="match status" value="1"/>
</dbReference>
<evidence type="ECO:0000313" key="1">
    <source>
        <dbReference type="EMBL" id="TVY41880.1"/>
    </source>
</evidence>
<proteinExistence type="predicted"/>
<dbReference type="PANTHER" id="PTHR14097:SF9">
    <property type="entry name" value="EPIMERASE, PUTATIVE (AFU_ORTHOLOGUE AFUA_8G07320)-RELATED"/>
    <property type="match status" value="1"/>
</dbReference>
<reference evidence="1 2" key="1">
    <citation type="submission" date="2018-05" db="EMBL/GenBank/DDBJ databases">
        <title>Genome sequencing and assembly of the regulated plant pathogen Lachnellula willkommii and related sister species for the development of diagnostic species identification markers.</title>
        <authorList>
            <person name="Giroux E."/>
            <person name="Bilodeau G."/>
        </authorList>
    </citation>
    <scope>NUCLEOTIDE SEQUENCE [LARGE SCALE GENOMIC DNA]</scope>
    <source>
        <strain evidence="1 2">CBS 197.66</strain>
    </source>
</reference>
<dbReference type="PANTHER" id="PTHR14097">
    <property type="entry name" value="OXIDOREDUCTASE HTATIP2"/>
    <property type="match status" value="1"/>
</dbReference>